<dbReference type="Proteomes" id="UP000189796">
    <property type="component" value="Chromosome I"/>
</dbReference>
<dbReference type="EMBL" id="LT670817">
    <property type="protein sequence ID" value="SHH01643.1"/>
    <property type="molecule type" value="Genomic_DNA"/>
</dbReference>
<sequence>MHTSIQGSGGDPTFPAQWLYGLFRALPGESGFVVSVAPRNLALGPVGLSHLRKT</sequence>
<organism evidence="1 2">
    <name type="scientific">Bradyrhizobium erythrophlei</name>
    <dbReference type="NCBI Taxonomy" id="1437360"/>
    <lineage>
        <taxon>Bacteria</taxon>
        <taxon>Pseudomonadati</taxon>
        <taxon>Pseudomonadota</taxon>
        <taxon>Alphaproteobacteria</taxon>
        <taxon>Hyphomicrobiales</taxon>
        <taxon>Nitrobacteraceae</taxon>
        <taxon>Bradyrhizobium</taxon>
    </lineage>
</organism>
<protein>
    <submittedName>
        <fullName evidence="1">Uncharacterized protein</fullName>
    </submittedName>
</protein>
<gene>
    <name evidence="1" type="ORF">SAMN05443248_3386</name>
</gene>
<accession>A0A1M5PKB6</accession>
<dbReference type="AlphaFoldDB" id="A0A1M5PKB6"/>
<evidence type="ECO:0000313" key="2">
    <source>
        <dbReference type="Proteomes" id="UP000189796"/>
    </source>
</evidence>
<name>A0A1M5PKB6_9BRAD</name>
<proteinExistence type="predicted"/>
<reference evidence="1 2" key="1">
    <citation type="submission" date="2016-11" db="EMBL/GenBank/DDBJ databases">
        <authorList>
            <person name="Jaros S."/>
            <person name="Januszkiewicz K."/>
            <person name="Wedrychowicz H."/>
        </authorList>
    </citation>
    <scope>NUCLEOTIDE SEQUENCE [LARGE SCALE GENOMIC DNA]</scope>
    <source>
        <strain evidence="1 2">GAS138</strain>
    </source>
</reference>
<evidence type="ECO:0000313" key="1">
    <source>
        <dbReference type="EMBL" id="SHH01643.1"/>
    </source>
</evidence>